<evidence type="ECO:0008006" key="3">
    <source>
        <dbReference type="Google" id="ProtNLM"/>
    </source>
</evidence>
<evidence type="ECO:0000313" key="1">
    <source>
        <dbReference type="EMBL" id="SDG35485.1"/>
    </source>
</evidence>
<dbReference type="RefSeq" id="WP_093168637.1">
    <property type="nucleotide sequence ID" value="NZ_FNCN01000003.1"/>
</dbReference>
<protein>
    <recommendedName>
        <fullName evidence="3">Sporulation and spore germination</fullName>
    </recommendedName>
</protein>
<gene>
    <name evidence="1" type="ORF">SAMN05421505_103305</name>
</gene>
<dbReference type="OrthoDB" id="3619627at2"/>
<sequence length="161" mass="16435">MEGSSLVSVRRTALPVCTAALAMACGCGIQPTDVIDAGNPPWGPASGTRLYFVSGDRLATAGRPGDGLGPDRAVALLLRGPTRAERERGLTAALPAKLSVEVAIHGDTVTLTPGQALSRLAEGQLVCTAAEAHAARSGLPTSAVEVVVEAGPPTRCEEYLH</sequence>
<reference evidence="1 2" key="1">
    <citation type="submission" date="2016-10" db="EMBL/GenBank/DDBJ databases">
        <authorList>
            <person name="de Groot N.N."/>
        </authorList>
    </citation>
    <scope>NUCLEOTIDE SEQUENCE [LARGE SCALE GENOMIC DNA]</scope>
    <source>
        <strain evidence="1 2">CPCC 201354</strain>
    </source>
</reference>
<dbReference type="EMBL" id="FNCN01000003">
    <property type="protein sequence ID" value="SDG35485.1"/>
    <property type="molecule type" value="Genomic_DNA"/>
</dbReference>
<proteinExistence type="predicted"/>
<name>A0A1G7TJN2_9ACTN</name>
<evidence type="ECO:0000313" key="2">
    <source>
        <dbReference type="Proteomes" id="UP000198923"/>
    </source>
</evidence>
<dbReference type="AlphaFoldDB" id="A0A1G7TJN2"/>
<keyword evidence="2" id="KW-1185">Reference proteome</keyword>
<dbReference type="Proteomes" id="UP000198923">
    <property type="component" value="Unassembled WGS sequence"/>
</dbReference>
<organism evidence="1 2">
    <name type="scientific">Sinosporangium album</name>
    <dbReference type="NCBI Taxonomy" id="504805"/>
    <lineage>
        <taxon>Bacteria</taxon>
        <taxon>Bacillati</taxon>
        <taxon>Actinomycetota</taxon>
        <taxon>Actinomycetes</taxon>
        <taxon>Streptosporangiales</taxon>
        <taxon>Streptosporangiaceae</taxon>
        <taxon>Sinosporangium</taxon>
    </lineage>
</organism>
<accession>A0A1G7TJN2</accession>